<dbReference type="SUPFAM" id="SSF52743">
    <property type="entry name" value="Subtilisin-like"/>
    <property type="match status" value="1"/>
</dbReference>
<dbReference type="RefSeq" id="XP_004352684.1">
    <property type="nucleotide sequence ID" value="XM_004352632.1"/>
</dbReference>
<dbReference type="InterPro" id="IPR036852">
    <property type="entry name" value="Peptidase_S8/S53_dom_sf"/>
</dbReference>
<dbReference type="Proteomes" id="UP000011083">
    <property type="component" value="Unassembled WGS sequence"/>
</dbReference>
<name>L8HFG8_ACACF</name>
<gene>
    <name evidence="1" type="ORF">ACA1_342900</name>
</gene>
<dbReference type="KEGG" id="acan:ACA1_342900"/>
<protein>
    <submittedName>
        <fullName evidence="1">Uncharacterized protein</fullName>
    </submittedName>
</protein>
<keyword evidence="2" id="KW-1185">Reference proteome</keyword>
<dbReference type="EMBL" id="KB007860">
    <property type="protein sequence ID" value="ELR23156.1"/>
    <property type="molecule type" value="Genomic_DNA"/>
</dbReference>
<evidence type="ECO:0000313" key="1">
    <source>
        <dbReference type="EMBL" id="ELR23156.1"/>
    </source>
</evidence>
<dbReference type="VEuPathDB" id="AmoebaDB:ACA1_342900"/>
<dbReference type="GO" id="GO:0006508">
    <property type="term" value="P:proteolysis"/>
    <property type="evidence" value="ECO:0007669"/>
    <property type="project" value="InterPro"/>
</dbReference>
<sequence>MGKTCLVGVIDTRIRDHPNLKDKVVIHRDYVGNNIVDHTKWNPHSMHNAVDNGVLVVAVVGNKGDCNLATEELALSKSPPALMT</sequence>
<accession>L8HFG8</accession>
<reference evidence="1 2" key="1">
    <citation type="journal article" date="2013" name="Genome Biol.">
        <title>Genome of Acanthamoeba castellanii highlights extensive lateral gene transfer and early evolution of tyrosine kinase signaling.</title>
        <authorList>
            <person name="Clarke M."/>
            <person name="Lohan A.J."/>
            <person name="Liu B."/>
            <person name="Lagkouvardos I."/>
            <person name="Roy S."/>
            <person name="Zafar N."/>
            <person name="Bertelli C."/>
            <person name="Schilde C."/>
            <person name="Kianianmomeni A."/>
            <person name="Burglin T.R."/>
            <person name="Frech C."/>
            <person name="Turcotte B."/>
            <person name="Kopec K.O."/>
            <person name="Synnott J.M."/>
            <person name="Choo C."/>
            <person name="Paponov I."/>
            <person name="Finkler A."/>
            <person name="Soon Heng Tan C."/>
            <person name="Hutchins A.P."/>
            <person name="Weinmeier T."/>
            <person name="Rattei T."/>
            <person name="Chu J.S."/>
            <person name="Gimenez G."/>
            <person name="Irimia M."/>
            <person name="Rigden D.J."/>
            <person name="Fitzpatrick D.A."/>
            <person name="Lorenzo-Morales J."/>
            <person name="Bateman A."/>
            <person name="Chiu C.H."/>
            <person name="Tang P."/>
            <person name="Hegemann P."/>
            <person name="Fromm H."/>
            <person name="Raoult D."/>
            <person name="Greub G."/>
            <person name="Miranda-Saavedra D."/>
            <person name="Chen N."/>
            <person name="Nash P."/>
            <person name="Ginger M.L."/>
            <person name="Horn M."/>
            <person name="Schaap P."/>
            <person name="Caler L."/>
            <person name="Loftus B."/>
        </authorList>
    </citation>
    <scope>NUCLEOTIDE SEQUENCE [LARGE SCALE GENOMIC DNA]</scope>
    <source>
        <strain evidence="1 2">Neff</strain>
    </source>
</reference>
<dbReference type="GeneID" id="14924129"/>
<dbReference type="GO" id="GO:0004252">
    <property type="term" value="F:serine-type endopeptidase activity"/>
    <property type="evidence" value="ECO:0007669"/>
    <property type="project" value="InterPro"/>
</dbReference>
<organism evidence="1 2">
    <name type="scientific">Acanthamoeba castellanii (strain ATCC 30010 / Neff)</name>
    <dbReference type="NCBI Taxonomy" id="1257118"/>
    <lineage>
        <taxon>Eukaryota</taxon>
        <taxon>Amoebozoa</taxon>
        <taxon>Discosea</taxon>
        <taxon>Longamoebia</taxon>
        <taxon>Centramoebida</taxon>
        <taxon>Acanthamoebidae</taxon>
        <taxon>Acanthamoeba</taxon>
    </lineage>
</organism>
<dbReference type="AlphaFoldDB" id="L8HFG8"/>
<evidence type="ECO:0000313" key="2">
    <source>
        <dbReference type="Proteomes" id="UP000011083"/>
    </source>
</evidence>
<proteinExistence type="predicted"/>